<comment type="caution">
    <text evidence="2">The sequence shown here is derived from an EMBL/GenBank/DDBJ whole genome shotgun (WGS) entry which is preliminary data.</text>
</comment>
<gene>
    <name evidence="2" type="ORF">UR21_C0004G0017</name>
</gene>
<feature type="transmembrane region" description="Helical" evidence="1">
    <location>
        <begin position="93"/>
        <end position="111"/>
    </location>
</feature>
<protein>
    <submittedName>
        <fullName evidence="2">Ferric reductase domain protein transmembrane component domain protein</fullName>
    </submittedName>
</protein>
<keyword evidence="1 2" id="KW-0812">Transmembrane</keyword>
<reference evidence="2 3" key="1">
    <citation type="journal article" date="2015" name="Nature">
        <title>rRNA introns, odd ribosomes, and small enigmatic genomes across a large radiation of phyla.</title>
        <authorList>
            <person name="Brown C.T."/>
            <person name="Hug L.A."/>
            <person name="Thomas B.C."/>
            <person name="Sharon I."/>
            <person name="Castelle C.J."/>
            <person name="Singh A."/>
            <person name="Wilkins M.J."/>
            <person name="Williams K.H."/>
            <person name="Banfield J.F."/>
        </authorList>
    </citation>
    <scope>NUCLEOTIDE SEQUENCE [LARGE SCALE GENOMIC DNA]</scope>
</reference>
<proteinExistence type="predicted"/>
<name>A0A0F9YZP7_9BACT</name>
<evidence type="ECO:0000256" key="1">
    <source>
        <dbReference type="SAM" id="Phobius"/>
    </source>
</evidence>
<feature type="transmembrane region" description="Helical" evidence="1">
    <location>
        <begin position="123"/>
        <end position="141"/>
    </location>
</feature>
<keyword evidence="1" id="KW-1133">Transmembrane helix</keyword>
<sequence>MTNSEIINLLQRITGIIALGLLALQIYLGANRKAIKFHMLNGILAYIFVFLHPVLFLLFRYFTIGKLDPLYVFVDVCVLCQGTYEHYINLGRIGFYLVTIAVIAVKFRNISGWLKTNWRKLHILNYLAFYFVSFHSIFIGTDSRKPLFLIYFILLQIVVLGSIVNKLRTSNLTGEIKKILGQ</sequence>
<dbReference type="AlphaFoldDB" id="A0A0F9YZP7"/>
<accession>A0A0F9YZP7</accession>
<feature type="transmembrane region" description="Helical" evidence="1">
    <location>
        <begin position="147"/>
        <end position="167"/>
    </location>
</feature>
<feature type="transmembrane region" description="Helical" evidence="1">
    <location>
        <begin position="40"/>
        <end position="62"/>
    </location>
</feature>
<keyword evidence="1" id="KW-0472">Membrane</keyword>
<dbReference type="EMBL" id="LBOI01000004">
    <property type="protein sequence ID" value="KKP31881.1"/>
    <property type="molecule type" value="Genomic_DNA"/>
</dbReference>
<evidence type="ECO:0000313" key="2">
    <source>
        <dbReference type="EMBL" id="KKP31881.1"/>
    </source>
</evidence>
<organism evidence="2 3">
    <name type="scientific">Candidatus Woesebacteria bacterium GW2011_GWC2_31_9</name>
    <dbReference type="NCBI Taxonomy" id="1618586"/>
    <lineage>
        <taxon>Bacteria</taxon>
        <taxon>Candidatus Woeseibacteriota</taxon>
    </lineage>
</organism>
<dbReference type="Proteomes" id="UP000034803">
    <property type="component" value="Unassembled WGS sequence"/>
</dbReference>
<evidence type="ECO:0000313" key="3">
    <source>
        <dbReference type="Proteomes" id="UP000034803"/>
    </source>
</evidence>
<feature type="transmembrane region" description="Helical" evidence="1">
    <location>
        <begin position="6"/>
        <end position="28"/>
    </location>
</feature>